<sequence length="291" mass="31347">MQAATRAVTGITRRAAIIMAAFVFLAGCTTQTVMQSAVAPLPSEKYAAIVVDANSGRVLYEDKAREPRYPASLTKMMTLYMLFEAMDSGQLNVMTSIPVSAYAAGRPPSKLGLKKGGSIDVRSAILALCVRSANDVASAVGEYLGGTEERFAAMMTAKARSLGMRSTTFRNASGLPDAEQRTTAHDMAILAMSLRKRFPHYYHYFSNREFAYAGKIIRGHNDLLGRVAGVDGLKTGYIRASGFNLATSVGRGGRRIVAIVMGGKSAAVRNEHMEQLIEVYMPRASQASASR</sequence>
<comment type="caution">
    <text evidence="9">The sequence shown here is derived from an EMBL/GenBank/DDBJ whole genome shotgun (WGS) entry which is preliminary data.</text>
</comment>
<dbReference type="PANTHER" id="PTHR21581">
    <property type="entry name" value="D-ALANYL-D-ALANINE CARBOXYPEPTIDASE"/>
    <property type="match status" value="1"/>
</dbReference>
<evidence type="ECO:0000256" key="2">
    <source>
        <dbReference type="ARBA" id="ARBA00022729"/>
    </source>
</evidence>
<dbReference type="InterPro" id="IPR018044">
    <property type="entry name" value="Peptidase_S11"/>
</dbReference>
<keyword evidence="9" id="KW-0121">Carboxypeptidase</keyword>
<organism evidence="9 10">
    <name type="scientific">Neoaquamicrobium sediminum</name>
    <dbReference type="NCBI Taxonomy" id="1849104"/>
    <lineage>
        <taxon>Bacteria</taxon>
        <taxon>Pseudomonadati</taxon>
        <taxon>Pseudomonadota</taxon>
        <taxon>Alphaproteobacteria</taxon>
        <taxon>Hyphomicrobiales</taxon>
        <taxon>Phyllobacteriaceae</taxon>
        <taxon>Neoaquamicrobium</taxon>
    </lineage>
</organism>
<dbReference type="RefSeq" id="WP_368801506.1">
    <property type="nucleotide sequence ID" value="NZ_JAZHFV010000001.1"/>
</dbReference>
<keyword evidence="10" id="KW-1185">Reference proteome</keyword>
<proteinExistence type="inferred from homology"/>
<evidence type="ECO:0000256" key="3">
    <source>
        <dbReference type="ARBA" id="ARBA00022801"/>
    </source>
</evidence>
<dbReference type="PANTHER" id="PTHR21581:SF6">
    <property type="entry name" value="TRAFFICKING PROTEIN PARTICLE COMPLEX SUBUNIT 12"/>
    <property type="match status" value="1"/>
</dbReference>
<evidence type="ECO:0000313" key="9">
    <source>
        <dbReference type="EMBL" id="MEX4006147.1"/>
    </source>
</evidence>
<reference evidence="9 10" key="1">
    <citation type="submission" date="2024-01" db="EMBL/GenBank/DDBJ databases">
        <title>New evidence supports the origin of RcGTA from prophage.</title>
        <authorList>
            <person name="Xu Y."/>
            <person name="Liu B."/>
            <person name="Chen F."/>
        </authorList>
    </citation>
    <scope>NUCLEOTIDE SEQUENCE [LARGE SCALE GENOMIC DNA]</scope>
    <source>
        <strain evidence="9 10">CBW1107-2</strain>
    </source>
</reference>
<dbReference type="Pfam" id="PF00768">
    <property type="entry name" value="Peptidase_S11"/>
    <property type="match status" value="1"/>
</dbReference>
<protein>
    <submittedName>
        <fullName evidence="9">D-alanyl-D-alanine carboxypeptidase family protein</fullName>
        <ecNumber evidence="9">3.4.-.-</ecNumber>
    </submittedName>
</protein>
<evidence type="ECO:0000256" key="1">
    <source>
        <dbReference type="ARBA" id="ARBA00007164"/>
    </source>
</evidence>
<keyword evidence="6" id="KW-0961">Cell wall biogenesis/degradation</keyword>
<evidence type="ECO:0000256" key="6">
    <source>
        <dbReference type="ARBA" id="ARBA00023316"/>
    </source>
</evidence>
<feature type="domain" description="Peptidase S11 D-alanyl-D-alanine carboxypeptidase A N-terminal" evidence="8">
    <location>
        <begin position="45"/>
        <end position="264"/>
    </location>
</feature>
<gene>
    <name evidence="9" type="ORF">V1479_02460</name>
</gene>
<evidence type="ECO:0000256" key="5">
    <source>
        <dbReference type="ARBA" id="ARBA00022984"/>
    </source>
</evidence>
<accession>A0ABV3WNE3</accession>
<dbReference type="EMBL" id="JAZHFV010000001">
    <property type="protein sequence ID" value="MEX4006147.1"/>
    <property type="molecule type" value="Genomic_DNA"/>
</dbReference>
<dbReference type="GO" id="GO:0004180">
    <property type="term" value="F:carboxypeptidase activity"/>
    <property type="evidence" value="ECO:0007669"/>
    <property type="project" value="UniProtKB-KW"/>
</dbReference>
<dbReference type="InterPro" id="IPR001967">
    <property type="entry name" value="Peptidase_S11_N"/>
</dbReference>
<dbReference type="SUPFAM" id="SSF56601">
    <property type="entry name" value="beta-lactamase/transpeptidase-like"/>
    <property type="match status" value="1"/>
</dbReference>
<comment type="similarity">
    <text evidence="1 7">Belongs to the peptidase S11 family.</text>
</comment>
<dbReference type="Proteomes" id="UP001559025">
    <property type="component" value="Unassembled WGS sequence"/>
</dbReference>
<keyword evidence="4" id="KW-0133">Cell shape</keyword>
<keyword evidence="3 9" id="KW-0378">Hydrolase</keyword>
<dbReference type="PRINTS" id="PR00725">
    <property type="entry name" value="DADACBPTASE1"/>
</dbReference>
<dbReference type="InterPro" id="IPR012338">
    <property type="entry name" value="Beta-lactam/transpept-like"/>
</dbReference>
<dbReference type="Gene3D" id="3.40.710.10">
    <property type="entry name" value="DD-peptidase/beta-lactamase superfamily"/>
    <property type="match status" value="1"/>
</dbReference>
<keyword evidence="5" id="KW-0573">Peptidoglycan synthesis</keyword>
<dbReference type="EC" id="3.4.-.-" evidence="9"/>
<evidence type="ECO:0000313" key="10">
    <source>
        <dbReference type="Proteomes" id="UP001559025"/>
    </source>
</evidence>
<name>A0ABV3WNE3_9HYPH</name>
<keyword evidence="2" id="KW-0732">Signal</keyword>
<evidence type="ECO:0000256" key="7">
    <source>
        <dbReference type="RuleBase" id="RU004016"/>
    </source>
</evidence>
<evidence type="ECO:0000256" key="4">
    <source>
        <dbReference type="ARBA" id="ARBA00022960"/>
    </source>
</evidence>
<evidence type="ECO:0000259" key="8">
    <source>
        <dbReference type="Pfam" id="PF00768"/>
    </source>
</evidence>
<dbReference type="PROSITE" id="PS51257">
    <property type="entry name" value="PROKAR_LIPOPROTEIN"/>
    <property type="match status" value="1"/>
</dbReference>
<keyword evidence="9" id="KW-0645">Protease</keyword>